<feature type="compositionally biased region" description="Polar residues" evidence="2">
    <location>
        <begin position="18"/>
        <end position="29"/>
    </location>
</feature>
<keyword evidence="4" id="KW-1185">Reference proteome</keyword>
<organism evidence="3 4">
    <name type="scientific">Methylobacterium aerolatum</name>
    <dbReference type="NCBI Taxonomy" id="418708"/>
    <lineage>
        <taxon>Bacteria</taxon>
        <taxon>Pseudomonadati</taxon>
        <taxon>Pseudomonadota</taxon>
        <taxon>Alphaproteobacteria</taxon>
        <taxon>Hyphomicrobiales</taxon>
        <taxon>Methylobacteriaceae</taxon>
        <taxon>Methylobacterium</taxon>
    </lineage>
</organism>
<feature type="coiled-coil region" evidence="1">
    <location>
        <begin position="47"/>
        <end position="74"/>
    </location>
</feature>
<proteinExistence type="predicted"/>
<evidence type="ECO:0000256" key="2">
    <source>
        <dbReference type="SAM" id="MobiDB-lite"/>
    </source>
</evidence>
<keyword evidence="1" id="KW-0175">Coiled coil</keyword>
<dbReference type="RefSeq" id="WP_238206681.1">
    <property type="nucleotide sequence ID" value="NZ_BPQE01000028.1"/>
</dbReference>
<dbReference type="EMBL" id="JAUSVP010000003">
    <property type="protein sequence ID" value="MDQ0446987.1"/>
    <property type="molecule type" value="Genomic_DNA"/>
</dbReference>
<name>A0ABU0HXC4_9HYPH</name>
<gene>
    <name evidence="3" type="ORF">QO012_001478</name>
</gene>
<protein>
    <submittedName>
        <fullName evidence="3">Uncharacterized protein</fullName>
    </submittedName>
</protein>
<evidence type="ECO:0000256" key="1">
    <source>
        <dbReference type="SAM" id="Coils"/>
    </source>
</evidence>
<accession>A0ABU0HXC4</accession>
<evidence type="ECO:0000313" key="3">
    <source>
        <dbReference type="EMBL" id="MDQ0446987.1"/>
    </source>
</evidence>
<evidence type="ECO:0000313" key="4">
    <source>
        <dbReference type="Proteomes" id="UP001231124"/>
    </source>
</evidence>
<comment type="caution">
    <text evidence="3">The sequence shown here is derived from an EMBL/GenBank/DDBJ whole genome shotgun (WGS) entry which is preliminary data.</text>
</comment>
<dbReference type="Proteomes" id="UP001231124">
    <property type="component" value="Unassembled WGS sequence"/>
</dbReference>
<sequence length="124" mass="13619">MVDAVQRRRLQMEGGTTRRPTLATQNGKSVSRISKVRRAAARPDIEIARLRRCLASIRAEAEKAQARAEEAEKLMQAVFSVACKGDPVMTVAMVRHAIIEGANAHRVGLVVRYCEMAEEGTLCA</sequence>
<reference evidence="3 4" key="1">
    <citation type="submission" date="2023-07" db="EMBL/GenBank/DDBJ databases">
        <title>Genomic Encyclopedia of Type Strains, Phase IV (KMG-IV): sequencing the most valuable type-strain genomes for metagenomic binning, comparative biology and taxonomic classification.</title>
        <authorList>
            <person name="Goeker M."/>
        </authorList>
    </citation>
    <scope>NUCLEOTIDE SEQUENCE [LARGE SCALE GENOMIC DNA]</scope>
    <source>
        <strain evidence="3 4">DSM 19013</strain>
    </source>
</reference>
<feature type="region of interest" description="Disordered" evidence="2">
    <location>
        <begin position="1"/>
        <end position="29"/>
    </location>
</feature>